<name>A0A8T1N3X0_CLOSI</name>
<reference evidence="2 3" key="2">
    <citation type="journal article" date="2021" name="Genomics">
        <title>High-quality reference genome for Clonorchis sinensis.</title>
        <authorList>
            <person name="Young N.D."/>
            <person name="Stroehlein A.J."/>
            <person name="Kinkar L."/>
            <person name="Wang T."/>
            <person name="Sohn W.M."/>
            <person name="Chang B.C.H."/>
            <person name="Kaur P."/>
            <person name="Weisz D."/>
            <person name="Dudchenko O."/>
            <person name="Aiden E.L."/>
            <person name="Korhonen P.K."/>
            <person name="Gasser R.B."/>
        </authorList>
    </citation>
    <scope>NUCLEOTIDE SEQUENCE [LARGE SCALE GENOMIC DNA]</scope>
    <source>
        <strain evidence="2">Cs-k2</strain>
    </source>
</reference>
<dbReference type="EMBL" id="NIRI02000004">
    <property type="protein sequence ID" value="KAG5455346.1"/>
    <property type="molecule type" value="Genomic_DNA"/>
</dbReference>
<comment type="caution">
    <text evidence="2">The sequence shown here is derived from an EMBL/GenBank/DDBJ whole genome shotgun (WGS) entry which is preliminary data.</text>
</comment>
<feature type="transmembrane region" description="Helical" evidence="1">
    <location>
        <begin position="7"/>
        <end position="32"/>
    </location>
</feature>
<keyword evidence="3" id="KW-1185">Reference proteome</keyword>
<dbReference type="Proteomes" id="UP000286415">
    <property type="component" value="Unassembled WGS sequence"/>
</dbReference>
<sequence>MLDCGQVMLVGIYFCPALQLLQLLVLTCFIPLQSCDVCGDFPSDLVNRPHFSSMPSPNHTHWNLDTTYRLSLFCLSLSLSLCVCVCVNYSQCWHHRLFLTREQLPLQFA</sequence>
<proteinExistence type="predicted"/>
<keyword evidence="1" id="KW-0812">Transmembrane</keyword>
<accession>A0A8T1N3X0</accession>
<gene>
    <name evidence="2" type="ORF">CSKR_202040</name>
</gene>
<keyword evidence="1" id="KW-0472">Membrane</keyword>
<keyword evidence="1" id="KW-1133">Transmembrane helix</keyword>
<dbReference type="AlphaFoldDB" id="A0A8T1N3X0"/>
<evidence type="ECO:0000313" key="2">
    <source>
        <dbReference type="EMBL" id="KAG5455346.1"/>
    </source>
</evidence>
<reference evidence="2 3" key="1">
    <citation type="journal article" date="2018" name="Biotechnol. Adv.">
        <title>Improved genomic resources and new bioinformatic workflow for the carcinogenic parasite Clonorchis sinensis: Biotechnological implications.</title>
        <authorList>
            <person name="Wang D."/>
            <person name="Korhonen P.K."/>
            <person name="Gasser R.B."/>
            <person name="Young N.D."/>
        </authorList>
    </citation>
    <scope>NUCLEOTIDE SEQUENCE [LARGE SCALE GENOMIC DNA]</scope>
    <source>
        <strain evidence="2">Cs-k2</strain>
    </source>
</reference>
<organism evidence="2 3">
    <name type="scientific">Clonorchis sinensis</name>
    <name type="common">Chinese liver fluke</name>
    <dbReference type="NCBI Taxonomy" id="79923"/>
    <lineage>
        <taxon>Eukaryota</taxon>
        <taxon>Metazoa</taxon>
        <taxon>Spiralia</taxon>
        <taxon>Lophotrochozoa</taxon>
        <taxon>Platyhelminthes</taxon>
        <taxon>Trematoda</taxon>
        <taxon>Digenea</taxon>
        <taxon>Opisthorchiida</taxon>
        <taxon>Opisthorchiata</taxon>
        <taxon>Opisthorchiidae</taxon>
        <taxon>Clonorchis</taxon>
    </lineage>
</organism>
<feature type="transmembrane region" description="Helical" evidence="1">
    <location>
        <begin position="70"/>
        <end position="89"/>
    </location>
</feature>
<evidence type="ECO:0000313" key="3">
    <source>
        <dbReference type="Proteomes" id="UP000286415"/>
    </source>
</evidence>
<protein>
    <submittedName>
        <fullName evidence="2">Uncharacterized protein</fullName>
    </submittedName>
</protein>
<evidence type="ECO:0000256" key="1">
    <source>
        <dbReference type="SAM" id="Phobius"/>
    </source>
</evidence>